<name>A0A8A4TYB5_SULCO</name>
<reference evidence="1" key="1">
    <citation type="submission" date="2021-03" db="EMBL/GenBank/DDBJ databases">
        <title>Acanthopleuribacteraceae sp. M133.</title>
        <authorList>
            <person name="Wang G."/>
        </authorList>
    </citation>
    <scope>NUCLEOTIDE SEQUENCE</scope>
    <source>
        <strain evidence="1">M133</strain>
    </source>
</reference>
<dbReference type="KEGG" id="scor:J3U87_17370"/>
<dbReference type="RefSeq" id="WP_237384316.1">
    <property type="nucleotide sequence ID" value="NZ_CP071793.1"/>
</dbReference>
<keyword evidence="2" id="KW-1185">Reference proteome</keyword>
<proteinExistence type="predicted"/>
<evidence type="ECO:0000313" key="2">
    <source>
        <dbReference type="Proteomes" id="UP000663929"/>
    </source>
</evidence>
<dbReference type="AlphaFoldDB" id="A0A8A4TYB5"/>
<accession>A0A8A4TYB5</accession>
<dbReference type="EMBL" id="CP071793">
    <property type="protein sequence ID" value="QTD54218.1"/>
    <property type="molecule type" value="Genomic_DNA"/>
</dbReference>
<organism evidence="1 2">
    <name type="scientific">Sulfidibacter corallicola</name>
    <dbReference type="NCBI Taxonomy" id="2818388"/>
    <lineage>
        <taxon>Bacteria</taxon>
        <taxon>Pseudomonadati</taxon>
        <taxon>Acidobacteriota</taxon>
        <taxon>Holophagae</taxon>
        <taxon>Acanthopleuribacterales</taxon>
        <taxon>Acanthopleuribacteraceae</taxon>
        <taxon>Sulfidibacter</taxon>
    </lineage>
</organism>
<sequence>MATHNRYSVLFESIPSDELVSPTDVVHRAKRAGVWEPYCLAVGYDPNKDEEKLVRTLRKRMKKSVFEGKVVKYQSPYTGQMTTGALASVWKYDLGLIDEIPSESKDFSELNQEFKALRG</sequence>
<dbReference type="Proteomes" id="UP000663929">
    <property type="component" value="Chromosome"/>
</dbReference>
<gene>
    <name evidence="1" type="ORF">J3U87_17370</name>
</gene>
<evidence type="ECO:0000313" key="1">
    <source>
        <dbReference type="EMBL" id="QTD54218.1"/>
    </source>
</evidence>
<protein>
    <submittedName>
        <fullName evidence="1">Uncharacterized protein</fullName>
    </submittedName>
</protein>